<dbReference type="EMBL" id="CP144746">
    <property type="protein sequence ID" value="WVZ59875.1"/>
    <property type="molecule type" value="Genomic_DNA"/>
</dbReference>
<keyword evidence="2" id="KW-1185">Reference proteome</keyword>
<reference evidence="1 2" key="1">
    <citation type="submission" date="2024-02" db="EMBL/GenBank/DDBJ databases">
        <title>High-quality chromosome-scale genome assembly of Pensacola bahiagrass (Paspalum notatum Flugge var. saurae).</title>
        <authorList>
            <person name="Vega J.M."/>
            <person name="Podio M."/>
            <person name="Orjuela J."/>
            <person name="Siena L.A."/>
            <person name="Pessino S.C."/>
            <person name="Combes M.C."/>
            <person name="Mariac C."/>
            <person name="Albertini E."/>
            <person name="Pupilli F."/>
            <person name="Ortiz J.P.A."/>
            <person name="Leblanc O."/>
        </authorList>
    </citation>
    <scope>NUCLEOTIDE SEQUENCE [LARGE SCALE GENOMIC DNA]</scope>
    <source>
        <strain evidence="1">R1</strain>
        <tissue evidence="1">Leaf</tissue>
    </source>
</reference>
<gene>
    <name evidence="1" type="ORF">U9M48_009964</name>
</gene>
<name>A0AAQ3WFI6_PASNO</name>
<organism evidence="1 2">
    <name type="scientific">Paspalum notatum var. saurae</name>
    <dbReference type="NCBI Taxonomy" id="547442"/>
    <lineage>
        <taxon>Eukaryota</taxon>
        <taxon>Viridiplantae</taxon>
        <taxon>Streptophyta</taxon>
        <taxon>Embryophyta</taxon>
        <taxon>Tracheophyta</taxon>
        <taxon>Spermatophyta</taxon>
        <taxon>Magnoliopsida</taxon>
        <taxon>Liliopsida</taxon>
        <taxon>Poales</taxon>
        <taxon>Poaceae</taxon>
        <taxon>PACMAD clade</taxon>
        <taxon>Panicoideae</taxon>
        <taxon>Andropogonodae</taxon>
        <taxon>Paspaleae</taxon>
        <taxon>Paspalinae</taxon>
        <taxon>Paspalum</taxon>
    </lineage>
</organism>
<proteinExistence type="predicted"/>
<sequence>MATSHLRPSYTFDEVTQPSMDVDILAGKRKGYYPLGFCFSNILPKFCQVLNEFAAAEPSLPCKRLADGSKRVQLPQFLQHQPLEHDKLIELSRTQCTVHLDSSQYHRAS</sequence>
<evidence type="ECO:0000313" key="2">
    <source>
        <dbReference type="Proteomes" id="UP001341281"/>
    </source>
</evidence>
<dbReference type="AlphaFoldDB" id="A0AAQ3WFI6"/>
<accession>A0AAQ3WFI6</accession>
<evidence type="ECO:0000313" key="1">
    <source>
        <dbReference type="EMBL" id="WVZ59875.1"/>
    </source>
</evidence>
<dbReference type="Proteomes" id="UP001341281">
    <property type="component" value="Chromosome 02"/>
</dbReference>
<protein>
    <submittedName>
        <fullName evidence="1">Uncharacterized protein</fullName>
    </submittedName>
</protein>